<evidence type="ECO:0000259" key="8">
    <source>
        <dbReference type="PROSITE" id="PS01033"/>
    </source>
</evidence>
<dbReference type="RefSeq" id="XP_005110958.2">
    <property type="nucleotide sequence ID" value="XM_005110901.3"/>
</dbReference>
<feature type="compositionally biased region" description="Polar residues" evidence="7">
    <location>
        <begin position="38"/>
        <end position="57"/>
    </location>
</feature>
<keyword evidence="9" id="KW-1185">Reference proteome</keyword>
<feature type="compositionally biased region" description="Polar residues" evidence="7">
    <location>
        <begin position="65"/>
        <end position="80"/>
    </location>
</feature>
<dbReference type="InterPro" id="IPR012292">
    <property type="entry name" value="Globin/Proto"/>
</dbReference>
<keyword evidence="6" id="KW-0813">Transport</keyword>
<dbReference type="PROSITE" id="PS01033">
    <property type="entry name" value="GLOBIN"/>
    <property type="match status" value="1"/>
</dbReference>
<name>A0ABM0K7Z8_APLCA</name>
<evidence type="ECO:0000313" key="10">
    <source>
        <dbReference type="RefSeq" id="XP_005110958.2"/>
    </source>
</evidence>
<keyword evidence="4" id="KW-0408">Iron</keyword>
<evidence type="ECO:0000256" key="1">
    <source>
        <dbReference type="ARBA" id="ARBA00013895"/>
    </source>
</evidence>
<dbReference type="Pfam" id="PF00042">
    <property type="entry name" value="Globin"/>
    <property type="match status" value="1"/>
</dbReference>
<dbReference type="PANTHER" id="PTHR46458:SF2">
    <property type="entry name" value="X GLOBIN"/>
    <property type="match status" value="1"/>
</dbReference>
<feature type="compositionally biased region" description="Low complexity" evidence="7">
    <location>
        <begin position="1"/>
        <end position="24"/>
    </location>
</feature>
<keyword evidence="3" id="KW-0479">Metal-binding</keyword>
<evidence type="ECO:0000313" key="9">
    <source>
        <dbReference type="Proteomes" id="UP000694888"/>
    </source>
</evidence>
<evidence type="ECO:0000256" key="3">
    <source>
        <dbReference type="ARBA" id="ARBA00022723"/>
    </source>
</evidence>
<evidence type="ECO:0000256" key="6">
    <source>
        <dbReference type="RuleBase" id="RU000356"/>
    </source>
</evidence>
<feature type="compositionally biased region" description="Basic residues" evidence="7">
    <location>
        <begin position="83"/>
        <end position="94"/>
    </location>
</feature>
<keyword evidence="6" id="KW-0561">Oxygen transport</keyword>
<dbReference type="InterPro" id="IPR000971">
    <property type="entry name" value="Globin"/>
</dbReference>
<gene>
    <name evidence="10" type="primary">LOC101845586</name>
</gene>
<evidence type="ECO:0000256" key="2">
    <source>
        <dbReference type="ARBA" id="ARBA00022617"/>
    </source>
</evidence>
<dbReference type="PANTHER" id="PTHR46458">
    <property type="entry name" value="BLR2807 PROTEIN"/>
    <property type="match status" value="1"/>
</dbReference>
<evidence type="ECO:0000256" key="4">
    <source>
        <dbReference type="ARBA" id="ARBA00023004"/>
    </source>
</evidence>
<protein>
    <recommendedName>
        <fullName evidence="1">Globin</fullName>
    </recommendedName>
    <alternativeName>
        <fullName evidence="5">Myoglobin</fullName>
    </alternativeName>
</protein>
<evidence type="ECO:0000256" key="5">
    <source>
        <dbReference type="ARBA" id="ARBA00030087"/>
    </source>
</evidence>
<comment type="similarity">
    <text evidence="6">Belongs to the globin family.</text>
</comment>
<dbReference type="Proteomes" id="UP000694888">
    <property type="component" value="Unplaced"/>
</dbReference>
<dbReference type="GeneID" id="101845586"/>
<dbReference type="InterPro" id="IPR050532">
    <property type="entry name" value="Globin-like_OT"/>
</dbReference>
<feature type="domain" description="Globin" evidence="8">
    <location>
        <begin position="165"/>
        <end position="313"/>
    </location>
</feature>
<sequence length="335" mass="37120">MSSTGSLTPPSLSPDSAPSVSSLPTQDLYEHEERSLSMKISNSVGSFFRRSPSSTSDVNEEGSKQADQTVTTQSKRQATRSSGKSKHKDSKHRLSLAERLMRSLTGIGRGQSKYQEEKAAEEEEEVEEKEGRDDDDENQNKTSTPVFVSPDRQRLDVDLDQAPEMLSEEQKVLLRQSWALITAHVAQVGVETFMGLFHTHPEAIESFLAFKDYSTVRDIEQSVVLKAHALRVMQTVDKCVTRLDNLDKMSNVITALGRRHVDYRANIKIVPIIGQQFVSAIEPKLGDMWSPDVQCAWQGLFAVVNFHLQSGMAAEIRERNARSDGEGGGGARGGK</sequence>
<reference evidence="10" key="1">
    <citation type="submission" date="2025-08" db="UniProtKB">
        <authorList>
            <consortium name="RefSeq"/>
        </authorList>
    </citation>
    <scope>IDENTIFICATION</scope>
</reference>
<dbReference type="SUPFAM" id="SSF46458">
    <property type="entry name" value="Globin-like"/>
    <property type="match status" value="1"/>
</dbReference>
<feature type="region of interest" description="Disordered" evidence="7">
    <location>
        <begin position="1"/>
        <end position="150"/>
    </location>
</feature>
<proteinExistence type="inferred from homology"/>
<dbReference type="InterPro" id="IPR009050">
    <property type="entry name" value="Globin-like_sf"/>
</dbReference>
<evidence type="ECO:0000256" key="7">
    <source>
        <dbReference type="SAM" id="MobiDB-lite"/>
    </source>
</evidence>
<keyword evidence="2 6" id="KW-0349">Heme</keyword>
<organism evidence="9 10">
    <name type="scientific">Aplysia californica</name>
    <name type="common">California sea hare</name>
    <dbReference type="NCBI Taxonomy" id="6500"/>
    <lineage>
        <taxon>Eukaryota</taxon>
        <taxon>Metazoa</taxon>
        <taxon>Spiralia</taxon>
        <taxon>Lophotrochozoa</taxon>
        <taxon>Mollusca</taxon>
        <taxon>Gastropoda</taxon>
        <taxon>Heterobranchia</taxon>
        <taxon>Euthyneura</taxon>
        <taxon>Tectipleura</taxon>
        <taxon>Aplysiida</taxon>
        <taxon>Aplysioidea</taxon>
        <taxon>Aplysiidae</taxon>
        <taxon>Aplysia</taxon>
    </lineage>
</organism>
<accession>A0ABM0K7Z8</accession>
<dbReference type="Gene3D" id="1.10.490.10">
    <property type="entry name" value="Globins"/>
    <property type="match status" value="1"/>
</dbReference>
<feature type="compositionally biased region" description="Acidic residues" evidence="7">
    <location>
        <begin position="119"/>
        <end position="137"/>
    </location>
</feature>